<evidence type="ECO:0000313" key="2">
    <source>
        <dbReference type="EMBL" id="KAK6347922.1"/>
    </source>
</evidence>
<organism evidence="2 3">
    <name type="scientific">Orbilia javanica</name>
    <dbReference type="NCBI Taxonomy" id="47235"/>
    <lineage>
        <taxon>Eukaryota</taxon>
        <taxon>Fungi</taxon>
        <taxon>Dikarya</taxon>
        <taxon>Ascomycota</taxon>
        <taxon>Pezizomycotina</taxon>
        <taxon>Orbiliomycetes</taxon>
        <taxon>Orbiliales</taxon>
        <taxon>Orbiliaceae</taxon>
        <taxon>Orbilia</taxon>
    </lineage>
</organism>
<accession>A0AAN8RP51</accession>
<dbReference type="EMBL" id="JAVHNR010000003">
    <property type="protein sequence ID" value="KAK6347922.1"/>
    <property type="molecule type" value="Genomic_DNA"/>
</dbReference>
<comment type="caution">
    <text evidence="2">The sequence shown here is derived from an EMBL/GenBank/DDBJ whole genome shotgun (WGS) entry which is preliminary data.</text>
</comment>
<protein>
    <submittedName>
        <fullName evidence="2">Uncharacterized protein</fullName>
    </submittedName>
</protein>
<feature type="compositionally biased region" description="Basic residues" evidence="1">
    <location>
        <begin position="1"/>
        <end position="10"/>
    </location>
</feature>
<keyword evidence="3" id="KW-1185">Reference proteome</keyword>
<feature type="compositionally biased region" description="Basic residues" evidence="1">
    <location>
        <begin position="30"/>
        <end position="40"/>
    </location>
</feature>
<dbReference type="Proteomes" id="UP001313282">
    <property type="component" value="Unassembled WGS sequence"/>
</dbReference>
<evidence type="ECO:0000256" key="1">
    <source>
        <dbReference type="SAM" id="MobiDB-lite"/>
    </source>
</evidence>
<sequence length="176" mass="19874">MSTLKGRLHGNKGTTSKVASTSIEDDPPKPRTKIRKKVPRPPHLATYHDTGHQTPHPKLDGKHHERERPIAKDYAPKFRIRVERRAPRGNIVQCKASEEEENGVKLFMEVKDKNMGGRYQSFFGSMEAYSDVLGNYSYGPPKLSKPYFDNINTLPYPLRTLSKDKIVAACSPAAEK</sequence>
<feature type="compositionally biased region" description="Basic and acidic residues" evidence="1">
    <location>
        <begin position="57"/>
        <end position="76"/>
    </location>
</feature>
<evidence type="ECO:0000313" key="3">
    <source>
        <dbReference type="Proteomes" id="UP001313282"/>
    </source>
</evidence>
<name>A0AAN8RP51_9PEZI</name>
<proteinExistence type="predicted"/>
<gene>
    <name evidence="2" type="ORF">TWF718_005742</name>
</gene>
<feature type="compositionally biased region" description="Polar residues" evidence="1">
    <location>
        <begin position="12"/>
        <end position="22"/>
    </location>
</feature>
<dbReference type="AlphaFoldDB" id="A0AAN8RP51"/>
<feature type="region of interest" description="Disordered" evidence="1">
    <location>
        <begin position="1"/>
        <end position="76"/>
    </location>
</feature>
<reference evidence="2 3" key="1">
    <citation type="submission" date="2019-10" db="EMBL/GenBank/DDBJ databases">
        <authorList>
            <person name="Palmer J.M."/>
        </authorList>
    </citation>
    <scope>NUCLEOTIDE SEQUENCE [LARGE SCALE GENOMIC DNA]</scope>
    <source>
        <strain evidence="2 3">TWF718</strain>
    </source>
</reference>